<evidence type="ECO:0000256" key="4">
    <source>
        <dbReference type="ARBA" id="ARBA00022679"/>
    </source>
</evidence>
<dbReference type="RefSeq" id="WP_307782246.1">
    <property type="nucleotide sequence ID" value="NZ_JAFBCM010000001.1"/>
</dbReference>
<name>A0ABV7Y9J2_9ACTN</name>
<feature type="region of interest" description="Disordered" evidence="10">
    <location>
        <begin position="159"/>
        <end position="197"/>
    </location>
</feature>
<dbReference type="Pfam" id="PF07730">
    <property type="entry name" value="HisKA_3"/>
    <property type="match status" value="1"/>
</dbReference>
<dbReference type="InterPro" id="IPR003594">
    <property type="entry name" value="HATPase_dom"/>
</dbReference>
<protein>
    <recommendedName>
        <fullName evidence="2">histidine kinase</fullName>
        <ecNumber evidence="2">2.7.13.3</ecNumber>
    </recommendedName>
</protein>
<feature type="coiled-coil region" evidence="9">
    <location>
        <begin position="220"/>
        <end position="254"/>
    </location>
</feature>
<evidence type="ECO:0000256" key="11">
    <source>
        <dbReference type="SAM" id="Phobius"/>
    </source>
</evidence>
<dbReference type="InterPro" id="IPR036890">
    <property type="entry name" value="HATPase_C_sf"/>
</dbReference>
<evidence type="ECO:0000256" key="8">
    <source>
        <dbReference type="ARBA" id="ARBA00023012"/>
    </source>
</evidence>
<dbReference type="PANTHER" id="PTHR24421:SF10">
    <property type="entry name" value="NITRATE_NITRITE SENSOR PROTEIN NARQ"/>
    <property type="match status" value="1"/>
</dbReference>
<reference evidence="14" key="1">
    <citation type="journal article" date="2019" name="Int. J. Syst. Evol. Microbiol.">
        <title>The Global Catalogue of Microorganisms (GCM) 10K type strain sequencing project: providing services to taxonomists for standard genome sequencing and annotation.</title>
        <authorList>
            <consortium name="The Broad Institute Genomics Platform"/>
            <consortium name="The Broad Institute Genome Sequencing Center for Infectious Disease"/>
            <person name="Wu L."/>
            <person name="Ma J."/>
        </authorList>
    </citation>
    <scope>NUCLEOTIDE SEQUENCE [LARGE SCALE GENOMIC DNA]</scope>
    <source>
        <strain evidence="14">CGMCC 4.7241</strain>
    </source>
</reference>
<feature type="transmembrane region" description="Helical" evidence="11">
    <location>
        <begin position="120"/>
        <end position="139"/>
    </location>
</feature>
<keyword evidence="8" id="KW-0902">Two-component regulatory system</keyword>
<dbReference type="CDD" id="cd16917">
    <property type="entry name" value="HATPase_UhpB-NarQ-NarX-like"/>
    <property type="match status" value="1"/>
</dbReference>
<feature type="domain" description="Histidine kinase/HSP90-like ATPase" evidence="12">
    <location>
        <begin position="358"/>
        <end position="450"/>
    </location>
</feature>
<dbReference type="Pfam" id="PF23539">
    <property type="entry name" value="DUF7134"/>
    <property type="match status" value="1"/>
</dbReference>
<dbReference type="InterPro" id="IPR011712">
    <property type="entry name" value="Sig_transdc_His_kin_sub3_dim/P"/>
</dbReference>
<dbReference type="Pfam" id="PF02518">
    <property type="entry name" value="HATPase_c"/>
    <property type="match status" value="1"/>
</dbReference>
<proteinExistence type="predicted"/>
<evidence type="ECO:0000256" key="9">
    <source>
        <dbReference type="SAM" id="Coils"/>
    </source>
</evidence>
<comment type="catalytic activity">
    <reaction evidence="1">
        <text>ATP + protein L-histidine = ADP + protein N-phospho-L-histidine.</text>
        <dbReference type="EC" id="2.7.13.3"/>
    </reaction>
</comment>
<accession>A0ABV7Y9J2</accession>
<evidence type="ECO:0000256" key="3">
    <source>
        <dbReference type="ARBA" id="ARBA00022553"/>
    </source>
</evidence>
<feature type="transmembrane region" description="Helical" evidence="11">
    <location>
        <begin position="200"/>
        <end position="220"/>
    </location>
</feature>
<evidence type="ECO:0000313" key="13">
    <source>
        <dbReference type="EMBL" id="MFC3761792.1"/>
    </source>
</evidence>
<feature type="compositionally biased region" description="Pro residues" evidence="10">
    <location>
        <begin position="162"/>
        <end position="190"/>
    </location>
</feature>
<sequence>MNTVVAHLTSVVRRPFVQDAGLAALLLVASIVMSDTDAAPTLLDPRIGLQPVGSLLWWVLAGAGIASVLVRRRWPEPALACATVAALVQMAVAMGPMPANVAVPLILFTIAAGRSRTFSLWILAAMMLVVLAWSVYVTFDGRRDGWLIVEPFTDGRAAPAVRPEPPVLPELPVPPEPPEPPVPPVPPEPDPSVSRGPTDWGGIPILAPVLVAAWAIGWSVQSRRAYLDELKARARDLERERDQQGALAAAAERTRITRELHDVVAHGLSVIVMQAQGGVAAFEKRPQATLSALNTIVETGRASLADMRQVLAAVGPVDGSRHPVPGLAQLPKLVEQVRKAGTPVLLHLEGEPDVLPITVDLAAYRIVQEALTNAMKHAGPGARVQVTIEYGKDALTVEVNDNGAGDAVADGAGNGLRGMRERVETLRGELFAGPVEGKGFSVRARLPLGTEATL</sequence>
<evidence type="ECO:0000256" key="5">
    <source>
        <dbReference type="ARBA" id="ARBA00022741"/>
    </source>
</evidence>
<dbReference type="InterPro" id="IPR050482">
    <property type="entry name" value="Sensor_HK_TwoCompSys"/>
</dbReference>
<dbReference type="Gene3D" id="3.30.565.10">
    <property type="entry name" value="Histidine kinase-like ATPase, C-terminal domain"/>
    <property type="match status" value="1"/>
</dbReference>
<keyword evidence="11" id="KW-0472">Membrane</keyword>
<gene>
    <name evidence="13" type="ORF">ACFOUW_13185</name>
</gene>
<comment type="caution">
    <text evidence="13">The sequence shown here is derived from an EMBL/GenBank/DDBJ whole genome shotgun (WGS) entry which is preliminary data.</text>
</comment>
<evidence type="ECO:0000256" key="6">
    <source>
        <dbReference type="ARBA" id="ARBA00022777"/>
    </source>
</evidence>
<dbReference type="GO" id="GO:0016301">
    <property type="term" value="F:kinase activity"/>
    <property type="evidence" value="ECO:0007669"/>
    <property type="project" value="UniProtKB-KW"/>
</dbReference>
<feature type="transmembrane region" description="Helical" evidence="11">
    <location>
        <begin position="86"/>
        <end position="108"/>
    </location>
</feature>
<dbReference type="SUPFAM" id="SSF55874">
    <property type="entry name" value="ATPase domain of HSP90 chaperone/DNA topoisomerase II/histidine kinase"/>
    <property type="match status" value="1"/>
</dbReference>
<keyword evidence="7" id="KW-0067">ATP-binding</keyword>
<keyword evidence="5" id="KW-0547">Nucleotide-binding</keyword>
<evidence type="ECO:0000256" key="7">
    <source>
        <dbReference type="ARBA" id="ARBA00022840"/>
    </source>
</evidence>
<keyword evidence="11" id="KW-0812">Transmembrane</keyword>
<feature type="transmembrane region" description="Helical" evidence="11">
    <location>
        <begin position="55"/>
        <end position="74"/>
    </location>
</feature>
<dbReference type="EC" id="2.7.13.3" evidence="2"/>
<keyword evidence="4" id="KW-0808">Transferase</keyword>
<keyword evidence="6 13" id="KW-0418">Kinase</keyword>
<evidence type="ECO:0000256" key="1">
    <source>
        <dbReference type="ARBA" id="ARBA00000085"/>
    </source>
</evidence>
<keyword evidence="14" id="KW-1185">Reference proteome</keyword>
<dbReference type="SMART" id="SM00387">
    <property type="entry name" value="HATPase_c"/>
    <property type="match status" value="1"/>
</dbReference>
<dbReference type="PANTHER" id="PTHR24421">
    <property type="entry name" value="NITRATE/NITRITE SENSOR PROTEIN NARX-RELATED"/>
    <property type="match status" value="1"/>
</dbReference>
<keyword evidence="9" id="KW-0175">Coiled coil</keyword>
<evidence type="ECO:0000256" key="2">
    <source>
        <dbReference type="ARBA" id="ARBA00012438"/>
    </source>
</evidence>
<feature type="transmembrane region" description="Helical" evidence="11">
    <location>
        <begin position="20"/>
        <end position="43"/>
    </location>
</feature>
<dbReference type="Gene3D" id="1.20.5.1930">
    <property type="match status" value="1"/>
</dbReference>
<evidence type="ECO:0000256" key="10">
    <source>
        <dbReference type="SAM" id="MobiDB-lite"/>
    </source>
</evidence>
<dbReference type="Proteomes" id="UP001595699">
    <property type="component" value="Unassembled WGS sequence"/>
</dbReference>
<evidence type="ECO:0000313" key="14">
    <source>
        <dbReference type="Proteomes" id="UP001595699"/>
    </source>
</evidence>
<keyword evidence="11" id="KW-1133">Transmembrane helix</keyword>
<dbReference type="InterPro" id="IPR055558">
    <property type="entry name" value="DUF7134"/>
</dbReference>
<evidence type="ECO:0000259" key="12">
    <source>
        <dbReference type="SMART" id="SM00387"/>
    </source>
</evidence>
<organism evidence="13 14">
    <name type="scientific">Tenggerimyces flavus</name>
    <dbReference type="NCBI Taxonomy" id="1708749"/>
    <lineage>
        <taxon>Bacteria</taxon>
        <taxon>Bacillati</taxon>
        <taxon>Actinomycetota</taxon>
        <taxon>Actinomycetes</taxon>
        <taxon>Propionibacteriales</taxon>
        <taxon>Nocardioidaceae</taxon>
        <taxon>Tenggerimyces</taxon>
    </lineage>
</organism>
<dbReference type="EMBL" id="JBHRZH010000009">
    <property type="protein sequence ID" value="MFC3761792.1"/>
    <property type="molecule type" value="Genomic_DNA"/>
</dbReference>
<keyword evidence="3" id="KW-0597">Phosphoprotein</keyword>